<accession>A0AAD9USW3</accession>
<gene>
    <name evidence="3" type="ORF">P5673_030995</name>
</gene>
<dbReference type="Proteomes" id="UP001249851">
    <property type="component" value="Unassembled WGS sequence"/>
</dbReference>
<keyword evidence="1" id="KW-0175">Coiled coil</keyword>
<sequence length="360" mass="41727">GVGPNFSITKHTKVCSLHFRKEEIKTGPGGKKMDLAKDAIPSKFAWRTSPRKRLPPFNRTSELIPEKRKPSTTATEGRLTCTADAVSNELHIAESQESLKVHLLQSQQEIARLNEEVSNLKTRLATVEAELMKSKEEIKRRSEENSTLKSYRFCINNLSENDSISFYTGFPNIETFQATLSYLNPGESGENIRYWRSVEIKVDENFYEENNKKKNYYNKPGRRRTLKAVEEFFLVMCRLRQGFHKKHLSFLFGISQPTVSRIFISCIHFMFLRFGTINIWPSRKEVNKTTPEDFKVKYPKTHVTRGCGENTSYWCFTYQYQKLPYLGQSYTCLYFLSLIKCGQSALSCVMSRTPLYLNNT</sequence>
<dbReference type="EMBL" id="JARQWQ010000139">
    <property type="protein sequence ID" value="KAK2548746.1"/>
    <property type="molecule type" value="Genomic_DNA"/>
</dbReference>
<name>A0AAD9USW3_ACRCE</name>
<keyword evidence="4" id="KW-1185">Reference proteome</keyword>
<evidence type="ECO:0000259" key="2">
    <source>
        <dbReference type="Pfam" id="PF13613"/>
    </source>
</evidence>
<dbReference type="Pfam" id="PF13613">
    <property type="entry name" value="HTH_Tnp_4"/>
    <property type="match status" value="1"/>
</dbReference>
<comment type="caution">
    <text evidence="3">The sequence shown here is derived from an EMBL/GenBank/DDBJ whole genome shotgun (WGS) entry which is preliminary data.</text>
</comment>
<feature type="coiled-coil region" evidence="1">
    <location>
        <begin position="96"/>
        <end position="144"/>
    </location>
</feature>
<feature type="domain" description="Transposase Helix-turn-helix" evidence="2">
    <location>
        <begin position="226"/>
        <end position="274"/>
    </location>
</feature>
<organism evidence="3 4">
    <name type="scientific">Acropora cervicornis</name>
    <name type="common">Staghorn coral</name>
    <dbReference type="NCBI Taxonomy" id="6130"/>
    <lineage>
        <taxon>Eukaryota</taxon>
        <taxon>Metazoa</taxon>
        <taxon>Cnidaria</taxon>
        <taxon>Anthozoa</taxon>
        <taxon>Hexacorallia</taxon>
        <taxon>Scleractinia</taxon>
        <taxon>Astrocoeniina</taxon>
        <taxon>Acroporidae</taxon>
        <taxon>Acropora</taxon>
    </lineage>
</organism>
<reference evidence="3" key="1">
    <citation type="journal article" date="2023" name="G3 (Bethesda)">
        <title>Whole genome assembly and annotation of the endangered Caribbean coral Acropora cervicornis.</title>
        <authorList>
            <person name="Selwyn J.D."/>
            <person name="Vollmer S.V."/>
        </authorList>
    </citation>
    <scope>NUCLEOTIDE SEQUENCE</scope>
    <source>
        <strain evidence="3">K2</strain>
    </source>
</reference>
<proteinExistence type="predicted"/>
<dbReference type="AlphaFoldDB" id="A0AAD9USW3"/>
<protein>
    <recommendedName>
        <fullName evidence="2">Transposase Helix-turn-helix domain-containing protein</fullName>
    </recommendedName>
</protein>
<evidence type="ECO:0000256" key="1">
    <source>
        <dbReference type="SAM" id="Coils"/>
    </source>
</evidence>
<evidence type="ECO:0000313" key="3">
    <source>
        <dbReference type="EMBL" id="KAK2548746.1"/>
    </source>
</evidence>
<dbReference type="PANTHER" id="PTHR23080">
    <property type="entry name" value="THAP DOMAIN PROTEIN"/>
    <property type="match status" value="1"/>
</dbReference>
<reference evidence="3" key="2">
    <citation type="journal article" date="2023" name="Science">
        <title>Genomic signatures of disease resistance in endangered staghorn corals.</title>
        <authorList>
            <person name="Vollmer S.V."/>
            <person name="Selwyn J.D."/>
            <person name="Despard B.A."/>
            <person name="Roesel C.L."/>
        </authorList>
    </citation>
    <scope>NUCLEOTIDE SEQUENCE</scope>
    <source>
        <strain evidence="3">K2</strain>
    </source>
</reference>
<evidence type="ECO:0000313" key="4">
    <source>
        <dbReference type="Proteomes" id="UP001249851"/>
    </source>
</evidence>
<feature type="non-terminal residue" evidence="3">
    <location>
        <position position="360"/>
    </location>
</feature>
<dbReference type="PANTHER" id="PTHR23080:SF133">
    <property type="entry name" value="SI:CH211-262I1.5-RELATED"/>
    <property type="match status" value="1"/>
</dbReference>
<dbReference type="InterPro" id="IPR027805">
    <property type="entry name" value="Transposase_HTH_dom"/>
</dbReference>